<proteinExistence type="predicted"/>
<dbReference type="Proteomes" id="UP000410492">
    <property type="component" value="Unassembled WGS sequence"/>
</dbReference>
<gene>
    <name evidence="1" type="ORF">CALMAC_LOCUS19353</name>
</gene>
<protein>
    <submittedName>
        <fullName evidence="1">Uncharacterized protein</fullName>
    </submittedName>
</protein>
<evidence type="ECO:0000313" key="2">
    <source>
        <dbReference type="Proteomes" id="UP000410492"/>
    </source>
</evidence>
<accession>A0A653DQV5</accession>
<sequence length="113" mass="13211">MNRLMSWRQFQAILFWAFSTNHIERILFTSAWGYISDIPSKHILDTHILELGITCSFNDVRQIATSLAKQEIDDNEELYVPKCLEQVTAEKQNFIRPSIDNFDMNEETLDGKN</sequence>
<evidence type="ECO:0000313" key="1">
    <source>
        <dbReference type="EMBL" id="VEN62188.1"/>
    </source>
</evidence>
<feature type="non-terminal residue" evidence="1">
    <location>
        <position position="113"/>
    </location>
</feature>
<dbReference type="OrthoDB" id="6773941at2759"/>
<dbReference type="EMBL" id="CAACVG010013602">
    <property type="protein sequence ID" value="VEN62188.1"/>
    <property type="molecule type" value="Genomic_DNA"/>
</dbReference>
<name>A0A653DQV5_CALMS</name>
<keyword evidence="2" id="KW-1185">Reference proteome</keyword>
<dbReference type="AlphaFoldDB" id="A0A653DQV5"/>
<reference evidence="1 2" key="1">
    <citation type="submission" date="2019-01" db="EMBL/GenBank/DDBJ databases">
        <authorList>
            <person name="Sayadi A."/>
        </authorList>
    </citation>
    <scope>NUCLEOTIDE SEQUENCE [LARGE SCALE GENOMIC DNA]</scope>
</reference>
<organism evidence="1 2">
    <name type="scientific">Callosobruchus maculatus</name>
    <name type="common">Southern cowpea weevil</name>
    <name type="synonym">Pulse bruchid</name>
    <dbReference type="NCBI Taxonomy" id="64391"/>
    <lineage>
        <taxon>Eukaryota</taxon>
        <taxon>Metazoa</taxon>
        <taxon>Ecdysozoa</taxon>
        <taxon>Arthropoda</taxon>
        <taxon>Hexapoda</taxon>
        <taxon>Insecta</taxon>
        <taxon>Pterygota</taxon>
        <taxon>Neoptera</taxon>
        <taxon>Endopterygota</taxon>
        <taxon>Coleoptera</taxon>
        <taxon>Polyphaga</taxon>
        <taxon>Cucujiformia</taxon>
        <taxon>Chrysomeloidea</taxon>
        <taxon>Chrysomelidae</taxon>
        <taxon>Bruchinae</taxon>
        <taxon>Bruchini</taxon>
        <taxon>Callosobruchus</taxon>
    </lineage>
</organism>